<feature type="domain" description="C-JID" evidence="8">
    <location>
        <begin position="723"/>
        <end position="844"/>
    </location>
</feature>
<evidence type="ECO:0000256" key="5">
    <source>
        <dbReference type="ARBA" id="ARBA00023027"/>
    </source>
</evidence>
<keyword evidence="2" id="KW-0433">Leucine-rich repeat</keyword>
<dbReference type="Gramene" id="rna-gnl|WGS:JABURB|Cocit.L3716.1">
    <property type="protein sequence ID" value="cds-KAF7846803.1"/>
    <property type="gene ID" value="gene-BT93_L3716"/>
</dbReference>
<feature type="domain" description="Disease resistance protein Roq1-like winged-helix" evidence="9">
    <location>
        <begin position="231"/>
        <end position="300"/>
    </location>
</feature>
<dbReference type="InterPro" id="IPR002182">
    <property type="entry name" value="NB-ARC"/>
</dbReference>
<comment type="catalytic activity">
    <reaction evidence="6">
        <text>NAD(+) + H2O = ADP-D-ribose + nicotinamide + H(+)</text>
        <dbReference type="Rhea" id="RHEA:16301"/>
        <dbReference type="ChEBI" id="CHEBI:15377"/>
        <dbReference type="ChEBI" id="CHEBI:15378"/>
        <dbReference type="ChEBI" id="CHEBI:17154"/>
        <dbReference type="ChEBI" id="CHEBI:57540"/>
        <dbReference type="ChEBI" id="CHEBI:57967"/>
        <dbReference type="EC" id="3.2.2.6"/>
    </reaction>
    <physiologicalReaction direction="left-to-right" evidence="6">
        <dbReference type="Rhea" id="RHEA:16302"/>
    </physiologicalReaction>
</comment>
<evidence type="ECO:0000256" key="6">
    <source>
        <dbReference type="ARBA" id="ARBA00047304"/>
    </source>
</evidence>
<dbReference type="OrthoDB" id="844656at2759"/>
<evidence type="ECO:0000259" key="9">
    <source>
        <dbReference type="Pfam" id="PF23282"/>
    </source>
</evidence>
<dbReference type="PANTHER" id="PTHR11017">
    <property type="entry name" value="LEUCINE-RICH REPEAT-CONTAINING PROTEIN"/>
    <property type="match status" value="1"/>
</dbReference>
<dbReference type="InterPro" id="IPR032675">
    <property type="entry name" value="LRR_dom_sf"/>
</dbReference>
<evidence type="ECO:0000259" key="10">
    <source>
        <dbReference type="Pfam" id="PF23286"/>
    </source>
</evidence>
<dbReference type="EMBL" id="MU091799">
    <property type="protein sequence ID" value="KAF7846803.1"/>
    <property type="molecule type" value="Genomic_DNA"/>
</dbReference>
<dbReference type="Pfam" id="PF23282">
    <property type="entry name" value="WHD_ROQ1"/>
    <property type="match status" value="1"/>
</dbReference>
<evidence type="ECO:0000259" key="8">
    <source>
        <dbReference type="Pfam" id="PF20160"/>
    </source>
</evidence>
<keyword evidence="3" id="KW-0677">Repeat</keyword>
<comment type="caution">
    <text evidence="11">The sequence shown here is derived from an EMBL/GenBank/DDBJ whole genome shotgun (WGS) entry which is preliminary data.</text>
</comment>
<accession>A0A8T0CH32</accession>
<dbReference type="InterPro" id="IPR027417">
    <property type="entry name" value="P-loop_NTPase"/>
</dbReference>
<organism evidence="11 12">
    <name type="scientific">Corymbia citriodora subsp. variegata</name>
    <dbReference type="NCBI Taxonomy" id="360336"/>
    <lineage>
        <taxon>Eukaryota</taxon>
        <taxon>Viridiplantae</taxon>
        <taxon>Streptophyta</taxon>
        <taxon>Embryophyta</taxon>
        <taxon>Tracheophyta</taxon>
        <taxon>Spermatophyta</taxon>
        <taxon>Magnoliopsida</taxon>
        <taxon>eudicotyledons</taxon>
        <taxon>Gunneridae</taxon>
        <taxon>Pentapetalae</taxon>
        <taxon>rosids</taxon>
        <taxon>malvids</taxon>
        <taxon>Myrtales</taxon>
        <taxon>Myrtaceae</taxon>
        <taxon>Myrtoideae</taxon>
        <taxon>Eucalypteae</taxon>
        <taxon>Corymbia</taxon>
    </lineage>
</organism>
<dbReference type="Pfam" id="PF20160">
    <property type="entry name" value="C-JID"/>
    <property type="match status" value="1"/>
</dbReference>
<dbReference type="AlphaFoldDB" id="A0A8T0CH32"/>
<reference evidence="11" key="1">
    <citation type="submission" date="2020-05" db="EMBL/GenBank/DDBJ databases">
        <title>WGS assembly of Corymbia citriodora subspecies variegata.</title>
        <authorList>
            <person name="Barry K."/>
            <person name="Hundley H."/>
            <person name="Shu S."/>
            <person name="Jenkins J."/>
            <person name="Grimwood J."/>
            <person name="Baten A."/>
        </authorList>
    </citation>
    <scope>NUCLEOTIDE SEQUENCE</scope>
    <source>
        <strain evidence="11">CV2-018</strain>
    </source>
</reference>
<evidence type="ECO:0000313" key="11">
    <source>
        <dbReference type="EMBL" id="KAF7846803.1"/>
    </source>
</evidence>
<evidence type="ECO:0000256" key="2">
    <source>
        <dbReference type="ARBA" id="ARBA00022614"/>
    </source>
</evidence>
<feature type="domain" description="Disease resistance protein RPS4B/Roq1-like leucine-rich repeats" evidence="10">
    <location>
        <begin position="481"/>
        <end position="651"/>
    </location>
</feature>
<proteinExistence type="predicted"/>
<dbReference type="SUPFAM" id="SSF52058">
    <property type="entry name" value="L domain-like"/>
    <property type="match status" value="1"/>
</dbReference>
<evidence type="ECO:0000256" key="4">
    <source>
        <dbReference type="ARBA" id="ARBA00022821"/>
    </source>
</evidence>
<dbReference type="GO" id="GO:0043531">
    <property type="term" value="F:ADP binding"/>
    <property type="evidence" value="ECO:0007669"/>
    <property type="project" value="InterPro"/>
</dbReference>
<dbReference type="GO" id="GO:0006952">
    <property type="term" value="P:defense response"/>
    <property type="evidence" value="ECO:0007669"/>
    <property type="project" value="InterPro"/>
</dbReference>
<dbReference type="Gene3D" id="3.40.50.300">
    <property type="entry name" value="P-loop containing nucleotide triphosphate hydrolases"/>
    <property type="match status" value="1"/>
</dbReference>
<dbReference type="InterPro" id="IPR045344">
    <property type="entry name" value="C-JID"/>
</dbReference>
<evidence type="ECO:0000259" key="7">
    <source>
        <dbReference type="Pfam" id="PF00931"/>
    </source>
</evidence>
<dbReference type="InterPro" id="IPR044974">
    <property type="entry name" value="Disease_R_plants"/>
</dbReference>
<dbReference type="Pfam" id="PF00931">
    <property type="entry name" value="NB-ARC"/>
    <property type="match status" value="1"/>
</dbReference>
<evidence type="ECO:0000256" key="1">
    <source>
        <dbReference type="ARBA" id="ARBA00011982"/>
    </source>
</evidence>
<evidence type="ECO:0000313" key="12">
    <source>
        <dbReference type="Proteomes" id="UP000806378"/>
    </source>
</evidence>
<dbReference type="InterPro" id="IPR058546">
    <property type="entry name" value="RPS4B/Roq1-like_LRR"/>
</dbReference>
<protein>
    <recommendedName>
        <fullName evidence="1">ADP-ribosyl cyclase/cyclic ADP-ribose hydrolase</fullName>
        <ecNumber evidence="1">3.2.2.6</ecNumber>
    </recommendedName>
</protein>
<dbReference type="Proteomes" id="UP000806378">
    <property type="component" value="Unassembled WGS sequence"/>
</dbReference>
<dbReference type="PANTHER" id="PTHR11017:SF527">
    <property type="entry name" value="TMV RESISTANCE PROTEIN N-LIKE"/>
    <property type="match status" value="1"/>
</dbReference>
<dbReference type="GO" id="GO:0061809">
    <property type="term" value="F:NAD+ nucleosidase activity, cyclic ADP-ribose generating"/>
    <property type="evidence" value="ECO:0007669"/>
    <property type="project" value="UniProtKB-EC"/>
</dbReference>
<dbReference type="Gene3D" id="3.80.10.10">
    <property type="entry name" value="Ribonuclease Inhibitor"/>
    <property type="match status" value="2"/>
</dbReference>
<keyword evidence="5" id="KW-0520">NAD</keyword>
<dbReference type="InterPro" id="IPR058192">
    <property type="entry name" value="WHD_ROQ1-like"/>
</dbReference>
<evidence type="ECO:0000256" key="3">
    <source>
        <dbReference type="ARBA" id="ARBA00022737"/>
    </source>
</evidence>
<dbReference type="Pfam" id="PF23286">
    <property type="entry name" value="LRR_13"/>
    <property type="match status" value="1"/>
</dbReference>
<name>A0A8T0CH32_CORYI</name>
<feature type="domain" description="NB-ARC" evidence="7">
    <location>
        <begin position="14"/>
        <end position="174"/>
    </location>
</feature>
<keyword evidence="12" id="KW-1185">Reference proteome</keyword>
<gene>
    <name evidence="11" type="ORF">BT93_L3716</name>
</gene>
<sequence length="844" mass="96200">MEPHLYCMRVLLGMESNEVRMVGICGFGGIGKTTIAKATYNAFAHKFECCSFLSNVRETCEKFADGGLLQLQEALISEVTWDDGLKLGNVHRGMSMIRSRLCKKNVLVVLDDVDQLIQLERLVGGHDWFGCGSRIIITTRDERLLAAHGIRCIYRVDPLDYSMAHMLLSSIVFKDFSPPSDSEALLYNIVDYTKGLPSLIEWKSALDKLKRVFNGEIFSVLRISFDGLDDYEKDIFLDIACFFKGESISYVREILESCDLYPDVGIDVLIDKSLITIEHGKLEMHGMIQEMGREIVRRESPKEPGERSRLWSYEDGTNKVEAIMLKLAAPEEVCFSAQAFTNMKSLRFFLVRNVYHSGDPIYFPTELRWLEWPNYSLPFMPFNTGRKKLVHLDMSKSSIRKLGKGFKLFRNLRFVNFSHCTSLSEIPDVSSLSNLESLDLQGCTNLVEVHQSLGHLTKVVYLNFLNCCNLSCFPSSLNSISLENLILRGCSKLSRFPDILVQVKHLKQLELCEMAIEELPSSVANLIKLERFYLTDCKNLRNLPCSIYKLRHLERVLVDGCSQLSHFPECVWGSSDYSNFSPQSALPSIIYLNLRRCSLSELSFLKNPCCMSSLIILDFSENKFVSLPTSIRRFTKLQKLCLAHCKQLREILALPPNIIHLLAQGSESLETCPDSFHIPRRNPPESLWPIRIDFSGCHKLIGDQLFNNCSLVVGKTRIDILYPGSQIPKWFVYQSMRGLIRFPMPSKSYHNIVGLAFCAIVSPANRKEASISCEIQLFVNNQESYGCADCFSLLKSDHIWILYVPRQMIWGWNTKLQNHCSQFTVRFQASEGTLRSCGVHLVYK</sequence>
<dbReference type="SUPFAM" id="SSF52540">
    <property type="entry name" value="P-loop containing nucleoside triphosphate hydrolases"/>
    <property type="match status" value="1"/>
</dbReference>
<dbReference type="PRINTS" id="PR00364">
    <property type="entry name" value="DISEASERSIST"/>
</dbReference>
<keyword evidence="4" id="KW-0611">Plant defense</keyword>
<dbReference type="EC" id="3.2.2.6" evidence="1"/>